<keyword evidence="8" id="KW-0238">DNA-binding</keyword>
<evidence type="ECO:0000256" key="4">
    <source>
        <dbReference type="ARBA" id="ARBA00022737"/>
    </source>
</evidence>
<evidence type="ECO:0000256" key="2">
    <source>
        <dbReference type="ARBA" id="ARBA00006991"/>
    </source>
</evidence>
<dbReference type="FunFam" id="3.30.160.60:FF:000145">
    <property type="entry name" value="Zinc finger protein 574"/>
    <property type="match status" value="1"/>
</dbReference>
<evidence type="ECO:0000259" key="12">
    <source>
        <dbReference type="PROSITE" id="PS50157"/>
    </source>
</evidence>
<keyword evidence="5 11" id="KW-0863">Zinc-finger</keyword>
<keyword evidence="7" id="KW-0805">Transcription regulation</keyword>
<gene>
    <name evidence="13" type="ORF">LSINAPIS_LOCUS15435</name>
</gene>
<dbReference type="GO" id="GO:0008270">
    <property type="term" value="F:zinc ion binding"/>
    <property type="evidence" value="ECO:0007669"/>
    <property type="project" value="UniProtKB-KW"/>
</dbReference>
<dbReference type="Pfam" id="PF00096">
    <property type="entry name" value="zf-C2H2"/>
    <property type="match status" value="5"/>
</dbReference>
<accession>A0A5E4R9W2</accession>
<dbReference type="PROSITE" id="PS50157">
    <property type="entry name" value="ZINC_FINGER_C2H2_2"/>
    <property type="match status" value="10"/>
</dbReference>
<evidence type="ECO:0000256" key="1">
    <source>
        <dbReference type="ARBA" id="ARBA00004123"/>
    </source>
</evidence>
<dbReference type="Pfam" id="PF12171">
    <property type="entry name" value="zf-C2H2_jaz"/>
    <property type="match status" value="1"/>
</dbReference>
<organism evidence="13 14">
    <name type="scientific">Leptidea sinapis</name>
    <dbReference type="NCBI Taxonomy" id="189913"/>
    <lineage>
        <taxon>Eukaryota</taxon>
        <taxon>Metazoa</taxon>
        <taxon>Ecdysozoa</taxon>
        <taxon>Arthropoda</taxon>
        <taxon>Hexapoda</taxon>
        <taxon>Insecta</taxon>
        <taxon>Pterygota</taxon>
        <taxon>Neoptera</taxon>
        <taxon>Endopterygota</taxon>
        <taxon>Lepidoptera</taxon>
        <taxon>Glossata</taxon>
        <taxon>Ditrysia</taxon>
        <taxon>Papilionoidea</taxon>
        <taxon>Pieridae</taxon>
        <taxon>Dismorphiinae</taxon>
        <taxon>Leptidea</taxon>
    </lineage>
</organism>
<feature type="domain" description="C2H2-type" evidence="12">
    <location>
        <begin position="254"/>
        <end position="282"/>
    </location>
</feature>
<dbReference type="SMART" id="SM00355">
    <property type="entry name" value="ZnF_C2H2"/>
    <property type="match status" value="11"/>
</dbReference>
<keyword evidence="4" id="KW-0677">Repeat</keyword>
<dbReference type="GO" id="GO:0006357">
    <property type="term" value="P:regulation of transcription by RNA polymerase II"/>
    <property type="evidence" value="ECO:0007669"/>
    <property type="project" value="TreeGrafter"/>
</dbReference>
<dbReference type="InterPro" id="IPR013087">
    <property type="entry name" value="Znf_C2H2_type"/>
</dbReference>
<feature type="domain" description="C2H2-type" evidence="12">
    <location>
        <begin position="164"/>
        <end position="191"/>
    </location>
</feature>
<dbReference type="InterPro" id="IPR036236">
    <property type="entry name" value="Znf_C2H2_sf"/>
</dbReference>
<feature type="domain" description="C2H2-type" evidence="12">
    <location>
        <begin position="192"/>
        <end position="222"/>
    </location>
</feature>
<dbReference type="InterPro" id="IPR022755">
    <property type="entry name" value="Znf_C2H2_jaz"/>
</dbReference>
<dbReference type="Pfam" id="PF13912">
    <property type="entry name" value="zf-C2H2_6"/>
    <property type="match status" value="2"/>
</dbReference>
<evidence type="ECO:0000313" key="14">
    <source>
        <dbReference type="Proteomes" id="UP000324832"/>
    </source>
</evidence>
<dbReference type="GO" id="GO:0005634">
    <property type="term" value="C:nucleus"/>
    <property type="evidence" value="ECO:0007669"/>
    <property type="project" value="UniProtKB-SubCell"/>
</dbReference>
<dbReference type="Proteomes" id="UP000324832">
    <property type="component" value="Unassembled WGS sequence"/>
</dbReference>
<protein>
    <recommendedName>
        <fullName evidence="12">C2H2-type domain-containing protein</fullName>
    </recommendedName>
</protein>
<comment type="similarity">
    <text evidence="2">Belongs to the krueppel C2H2-type zinc-finger protein family.</text>
</comment>
<dbReference type="PROSITE" id="PS00028">
    <property type="entry name" value="ZINC_FINGER_C2H2_1"/>
    <property type="match status" value="8"/>
</dbReference>
<comment type="subcellular location">
    <subcellularLocation>
        <location evidence="1">Nucleus</location>
    </subcellularLocation>
</comment>
<dbReference type="SUPFAM" id="SSF57667">
    <property type="entry name" value="beta-beta-alpha zinc fingers"/>
    <property type="match status" value="5"/>
</dbReference>
<dbReference type="AlphaFoldDB" id="A0A5E4R9W2"/>
<dbReference type="Gene3D" id="3.30.160.60">
    <property type="entry name" value="Classic Zinc Finger"/>
    <property type="match status" value="7"/>
</dbReference>
<dbReference type="GO" id="GO:0000978">
    <property type="term" value="F:RNA polymerase II cis-regulatory region sequence-specific DNA binding"/>
    <property type="evidence" value="ECO:0007669"/>
    <property type="project" value="TreeGrafter"/>
</dbReference>
<evidence type="ECO:0000256" key="6">
    <source>
        <dbReference type="ARBA" id="ARBA00022833"/>
    </source>
</evidence>
<proteinExistence type="inferred from homology"/>
<evidence type="ECO:0000256" key="3">
    <source>
        <dbReference type="ARBA" id="ARBA00022723"/>
    </source>
</evidence>
<feature type="domain" description="C2H2-type" evidence="12">
    <location>
        <begin position="314"/>
        <end position="337"/>
    </location>
</feature>
<dbReference type="InterPro" id="IPR050589">
    <property type="entry name" value="Ikaros_C2H2-ZF"/>
</dbReference>
<dbReference type="PANTHER" id="PTHR24404">
    <property type="entry name" value="ZINC FINGER PROTEIN"/>
    <property type="match status" value="1"/>
</dbReference>
<feature type="domain" description="C2H2-type" evidence="12">
    <location>
        <begin position="98"/>
        <end position="126"/>
    </location>
</feature>
<keyword evidence="10" id="KW-0539">Nucleus</keyword>
<feature type="domain" description="C2H2-type" evidence="12">
    <location>
        <begin position="41"/>
        <end position="68"/>
    </location>
</feature>
<feature type="domain" description="C2H2-type" evidence="12">
    <location>
        <begin position="225"/>
        <end position="253"/>
    </location>
</feature>
<feature type="domain" description="C2H2-type" evidence="12">
    <location>
        <begin position="286"/>
        <end position="313"/>
    </location>
</feature>
<keyword evidence="6" id="KW-0862">Zinc</keyword>
<keyword evidence="14" id="KW-1185">Reference proteome</keyword>
<evidence type="ECO:0000256" key="9">
    <source>
        <dbReference type="ARBA" id="ARBA00023163"/>
    </source>
</evidence>
<evidence type="ECO:0000256" key="8">
    <source>
        <dbReference type="ARBA" id="ARBA00023125"/>
    </source>
</evidence>
<feature type="domain" description="C2H2-type" evidence="12">
    <location>
        <begin position="12"/>
        <end position="34"/>
    </location>
</feature>
<evidence type="ECO:0000313" key="13">
    <source>
        <dbReference type="EMBL" id="VVD05994.1"/>
    </source>
</evidence>
<dbReference type="FunFam" id="3.30.160.60:FF:000446">
    <property type="entry name" value="Zinc finger protein"/>
    <property type="match status" value="1"/>
</dbReference>
<evidence type="ECO:0000256" key="11">
    <source>
        <dbReference type="PROSITE-ProRule" id="PRU00042"/>
    </source>
</evidence>
<name>A0A5E4R9W2_9NEOP</name>
<dbReference type="GO" id="GO:0003700">
    <property type="term" value="F:DNA-binding transcription factor activity"/>
    <property type="evidence" value="ECO:0007669"/>
    <property type="project" value="TreeGrafter"/>
</dbReference>
<sequence length="364" mass="42812">MLKGHKFLNSKYKCKNCVKGFSFGSVFEKHLLKHDKASGAHECDICKLRFKTKEKLICHMRYHQRRYKCIECDFVRVCRQTVVDHYLCSHKKQEAGLFPCQFCSKIFKCHSYRRKHIFYKHKSNQEVVCDYCQKTYANKDVLRGHMITKHLSEVSNAEKPQLKHVCTECGKAFHAPSSLKNHMIKHTSGRNYYCVECDKAFKTDLALKRHWKITSAHAEYSDLPYKCDHCHKRFGINRDLERHMNRVHLNIKPFTCDNCDKAYVNEWSLKDHKRFAHEGQKRPRKFPCNICEKVFDRNSTRKAHIRTHTGERPYVCPDCPAKFKQAGTLGTHMKLVHLKLTRDGRPKQSIKGPISETCSRVSIF</sequence>
<evidence type="ECO:0000256" key="7">
    <source>
        <dbReference type="ARBA" id="ARBA00023015"/>
    </source>
</evidence>
<keyword evidence="9" id="KW-0804">Transcription</keyword>
<feature type="domain" description="C2H2-type" evidence="12">
    <location>
        <begin position="127"/>
        <end position="155"/>
    </location>
</feature>
<keyword evidence="3" id="KW-0479">Metal-binding</keyword>
<evidence type="ECO:0000256" key="5">
    <source>
        <dbReference type="ARBA" id="ARBA00022771"/>
    </source>
</evidence>
<reference evidence="13 14" key="1">
    <citation type="submission" date="2017-07" db="EMBL/GenBank/DDBJ databases">
        <authorList>
            <person name="Talla V."/>
            <person name="Backstrom N."/>
        </authorList>
    </citation>
    <scope>NUCLEOTIDE SEQUENCE [LARGE SCALE GENOMIC DNA]</scope>
</reference>
<dbReference type="EMBL" id="FZQP02007058">
    <property type="protein sequence ID" value="VVD05994.1"/>
    <property type="molecule type" value="Genomic_DNA"/>
</dbReference>
<evidence type="ECO:0000256" key="10">
    <source>
        <dbReference type="ARBA" id="ARBA00023242"/>
    </source>
</evidence>
<dbReference type="FunFam" id="3.30.160.60:FF:000761">
    <property type="entry name" value="Zinc finger protein 449"/>
    <property type="match status" value="1"/>
</dbReference>